<evidence type="ECO:0008006" key="5">
    <source>
        <dbReference type="Google" id="ProtNLM"/>
    </source>
</evidence>
<protein>
    <recommendedName>
        <fullName evidence="5">Large membrane protein</fullName>
    </recommendedName>
</protein>
<evidence type="ECO:0000313" key="3">
    <source>
        <dbReference type="EMBL" id="QKW49474.1"/>
    </source>
</evidence>
<feature type="region of interest" description="Disordered" evidence="1">
    <location>
        <begin position="1"/>
        <end position="29"/>
    </location>
</feature>
<dbReference type="EMBL" id="CP054929">
    <property type="protein sequence ID" value="QKW49474.1"/>
    <property type="molecule type" value="Genomic_DNA"/>
</dbReference>
<feature type="compositionally biased region" description="Basic and acidic residues" evidence="1">
    <location>
        <begin position="364"/>
        <end position="378"/>
    </location>
</feature>
<feature type="transmembrane region" description="Helical" evidence="2">
    <location>
        <begin position="30"/>
        <end position="50"/>
    </location>
</feature>
<feature type="region of interest" description="Disordered" evidence="1">
    <location>
        <begin position="456"/>
        <end position="488"/>
    </location>
</feature>
<dbReference type="AlphaFoldDB" id="A0A7H8N4N7"/>
<feature type="region of interest" description="Disordered" evidence="1">
    <location>
        <begin position="47"/>
        <end position="126"/>
    </location>
</feature>
<feature type="compositionally biased region" description="Basic and acidic residues" evidence="1">
    <location>
        <begin position="566"/>
        <end position="575"/>
    </location>
</feature>
<keyword evidence="2" id="KW-1133">Transmembrane helix</keyword>
<feature type="region of interest" description="Disordered" evidence="1">
    <location>
        <begin position="554"/>
        <end position="575"/>
    </location>
</feature>
<keyword evidence="4" id="KW-1185">Reference proteome</keyword>
<feature type="region of interest" description="Disordered" evidence="1">
    <location>
        <begin position="343"/>
        <end position="403"/>
    </location>
</feature>
<feature type="compositionally biased region" description="Basic and acidic residues" evidence="1">
    <location>
        <begin position="223"/>
        <end position="232"/>
    </location>
</feature>
<feature type="region of interest" description="Disordered" evidence="1">
    <location>
        <begin position="149"/>
        <end position="253"/>
    </location>
</feature>
<evidence type="ECO:0000313" key="4">
    <source>
        <dbReference type="Proteomes" id="UP000509303"/>
    </source>
</evidence>
<name>A0A7H8N4N7_9ACTN</name>
<accession>A0A7H8N4N7</accession>
<feature type="compositionally biased region" description="Basic and acidic residues" evidence="1">
    <location>
        <begin position="76"/>
        <end position="85"/>
    </location>
</feature>
<sequence length="575" mass="58852">MSTEDTPEDLSEETPGHTSTKTASRRRSPWAIATVAAAVMVVGGGGAYWASSASDDGGSKDGGRSSDPAPLAIGDRASDEREAGGTREGIAPGEPSPGRAHYQAPGELPAAPRETAPVYRTAPKVSRADVERLAKALRVAGEPRLERGVWKVGGTPNRMSPTLRVKETGAGGWSYTKFGAPGGDGCLEPPHTMGDADDATQSSPAGPRCGSLRDGTSGGGTKDAGRGREARGPKNAPAVPDGGSRPVSVAEARKAAQPVLNALGQSDAKLDASRTYGAVRAVTADPTFDGLPSYGWQTTLEVGVDGGVDGANGFLNKLAKGDEYPLIDADEAVKALNAGPGNAGRAPVGDCAHTEPAAPDVADDAEKGDQGAKAEKGTDGASGAGDGEREIAPCGPAGGKQSAAHEVREATFGLGMRFEEGRQVLVPSWIFTVRPADAKDGESDFTVTHPAVDPKYVIGAKTGPGAPADGDSSRESGNGTRPGKHIESYSADGRSLTVRFYGGVCSTYQATADASDSAVTVRVTGKEKKPGTKCVLVAEEFEKKITLDEPLGDREVVDAATGESVPKGEGKQRDK</sequence>
<evidence type="ECO:0000256" key="2">
    <source>
        <dbReference type="SAM" id="Phobius"/>
    </source>
</evidence>
<proteinExistence type="predicted"/>
<reference evidence="3 4" key="1">
    <citation type="submission" date="2020-06" db="EMBL/GenBank/DDBJ databases">
        <title>Genome mining for natural products.</title>
        <authorList>
            <person name="Zhang B."/>
            <person name="Shi J."/>
            <person name="Ge H."/>
        </authorList>
    </citation>
    <scope>NUCLEOTIDE SEQUENCE [LARGE SCALE GENOMIC DNA]</scope>
    <source>
        <strain evidence="3 4">NA00687</strain>
    </source>
</reference>
<gene>
    <name evidence="3" type="ORF">HUT08_07845</name>
</gene>
<keyword evidence="2" id="KW-0472">Membrane</keyword>
<dbReference type="Proteomes" id="UP000509303">
    <property type="component" value="Chromosome"/>
</dbReference>
<dbReference type="RefSeq" id="WP_176161208.1">
    <property type="nucleotide sequence ID" value="NZ_CP054929.1"/>
</dbReference>
<feature type="compositionally biased region" description="Acidic residues" evidence="1">
    <location>
        <begin position="1"/>
        <end position="12"/>
    </location>
</feature>
<evidence type="ECO:0000256" key="1">
    <source>
        <dbReference type="SAM" id="MobiDB-lite"/>
    </source>
</evidence>
<keyword evidence="2" id="KW-0812">Transmembrane</keyword>
<organism evidence="3 4">
    <name type="scientific">Streptomyces buecherae</name>
    <dbReference type="NCBI Taxonomy" id="2763006"/>
    <lineage>
        <taxon>Bacteria</taxon>
        <taxon>Bacillati</taxon>
        <taxon>Actinomycetota</taxon>
        <taxon>Actinomycetes</taxon>
        <taxon>Kitasatosporales</taxon>
        <taxon>Streptomycetaceae</taxon>
        <taxon>Streptomyces</taxon>
    </lineage>
</organism>